<name>A0AAP2DVK3_9BACT</name>
<comment type="subcellular location">
    <subcellularLocation>
        <location evidence="1">Cell inner membrane</location>
        <topology evidence="1">Multi-pass membrane protein</topology>
    </subcellularLocation>
    <subcellularLocation>
        <location evidence="9">Cell membrane</location>
        <topology evidence="9">Multi-pass membrane protein</topology>
    </subcellularLocation>
</comment>
<keyword evidence="4 9" id="KW-1003">Cell membrane</keyword>
<evidence type="ECO:0000256" key="9">
    <source>
        <dbReference type="RuleBase" id="RU361157"/>
    </source>
</evidence>
<comment type="similarity">
    <text evidence="2 9">Belongs to the ABC-2 integral membrane protein family.</text>
</comment>
<dbReference type="PROSITE" id="PS51012">
    <property type="entry name" value="ABC_TM2"/>
    <property type="match status" value="1"/>
</dbReference>
<dbReference type="RefSeq" id="WP_254083658.1">
    <property type="nucleotide sequence ID" value="NZ_JAHESE010000005.1"/>
</dbReference>
<dbReference type="Proteomes" id="UP001319080">
    <property type="component" value="Unassembled WGS sequence"/>
</dbReference>
<evidence type="ECO:0000313" key="12">
    <source>
        <dbReference type="Proteomes" id="UP001319080"/>
    </source>
</evidence>
<evidence type="ECO:0000256" key="4">
    <source>
        <dbReference type="ARBA" id="ARBA00022475"/>
    </source>
</evidence>
<evidence type="ECO:0000256" key="8">
    <source>
        <dbReference type="ARBA" id="ARBA00023136"/>
    </source>
</evidence>
<keyword evidence="3 9" id="KW-0813">Transport</keyword>
<dbReference type="GO" id="GO:0005886">
    <property type="term" value="C:plasma membrane"/>
    <property type="evidence" value="ECO:0007669"/>
    <property type="project" value="UniProtKB-SubCell"/>
</dbReference>
<feature type="transmembrane region" description="Helical" evidence="9">
    <location>
        <begin position="156"/>
        <end position="179"/>
    </location>
</feature>
<evidence type="ECO:0000313" key="11">
    <source>
        <dbReference type="EMBL" id="MBT1708066.1"/>
    </source>
</evidence>
<organism evidence="11 12">
    <name type="scientific">Dawidia cretensis</name>
    <dbReference type="NCBI Taxonomy" id="2782350"/>
    <lineage>
        <taxon>Bacteria</taxon>
        <taxon>Pseudomonadati</taxon>
        <taxon>Bacteroidota</taxon>
        <taxon>Cytophagia</taxon>
        <taxon>Cytophagales</taxon>
        <taxon>Chryseotaleaceae</taxon>
        <taxon>Dawidia</taxon>
    </lineage>
</organism>
<evidence type="ECO:0000256" key="3">
    <source>
        <dbReference type="ARBA" id="ARBA00022448"/>
    </source>
</evidence>
<feature type="transmembrane region" description="Helical" evidence="9">
    <location>
        <begin position="214"/>
        <end position="234"/>
    </location>
</feature>
<dbReference type="EMBL" id="JAHESE010000005">
    <property type="protein sequence ID" value="MBT1708066.1"/>
    <property type="molecule type" value="Genomic_DNA"/>
</dbReference>
<evidence type="ECO:0000256" key="5">
    <source>
        <dbReference type="ARBA" id="ARBA00022519"/>
    </source>
</evidence>
<dbReference type="AlphaFoldDB" id="A0AAP2DVK3"/>
<evidence type="ECO:0000256" key="1">
    <source>
        <dbReference type="ARBA" id="ARBA00004429"/>
    </source>
</evidence>
<dbReference type="Pfam" id="PF01061">
    <property type="entry name" value="ABC2_membrane"/>
    <property type="match status" value="1"/>
</dbReference>
<feature type="transmembrane region" description="Helical" evidence="9">
    <location>
        <begin position="191"/>
        <end position="208"/>
    </location>
</feature>
<gene>
    <name evidence="11" type="ORF">KK062_07525</name>
</gene>
<dbReference type="InterPro" id="IPR047817">
    <property type="entry name" value="ABC2_TM_bact-type"/>
</dbReference>
<keyword evidence="6 9" id="KW-0812">Transmembrane</keyword>
<accession>A0AAP2DVK3</accession>
<dbReference type="PANTHER" id="PTHR30413:SF8">
    <property type="entry name" value="TRANSPORT PERMEASE PROTEIN"/>
    <property type="match status" value="1"/>
</dbReference>
<feature type="transmembrane region" description="Helical" evidence="9">
    <location>
        <begin position="80"/>
        <end position="106"/>
    </location>
</feature>
<dbReference type="GO" id="GO:0015920">
    <property type="term" value="P:lipopolysaccharide transport"/>
    <property type="evidence" value="ECO:0007669"/>
    <property type="project" value="TreeGrafter"/>
</dbReference>
<protein>
    <recommendedName>
        <fullName evidence="9">Transport permease protein</fullName>
    </recommendedName>
</protein>
<feature type="transmembrane region" description="Helical" evidence="9">
    <location>
        <begin position="46"/>
        <end position="68"/>
    </location>
</feature>
<proteinExistence type="inferred from homology"/>
<keyword evidence="7 9" id="KW-1133">Transmembrane helix</keyword>
<feature type="domain" description="ABC transmembrane type-2" evidence="10">
    <location>
        <begin position="47"/>
        <end position="269"/>
    </location>
</feature>
<evidence type="ECO:0000256" key="6">
    <source>
        <dbReference type="ARBA" id="ARBA00022692"/>
    </source>
</evidence>
<sequence>MKDLEDVLVIEPPRKFSLNLTEVWQYRELFYFFTWRDVKVKYKQTALGVIWVVMQPLLMVLIFTLFFGRALNINTDPLPYPLFVFSGLLLWNFFSSSIITAGNSMLNNAPIIKKIYFPRIIIPTSSLLVSFIDLAIAFVVFVAMLVYYAVDVELLSILLFWPLGLLITLVGALGIGSLLSALTVKYRDFRYVVPFGLQLALFVSPVIYPTTVTGHAWIGYCLAINPMYAAITLFRAGLMPMTFDMPLLYISMGSTVIFLVLGLYYFRRTEAYFADIA</sequence>
<dbReference type="InterPro" id="IPR013525">
    <property type="entry name" value="ABC2_TM"/>
</dbReference>
<dbReference type="PANTHER" id="PTHR30413">
    <property type="entry name" value="INNER MEMBRANE TRANSPORT PERMEASE"/>
    <property type="match status" value="1"/>
</dbReference>
<keyword evidence="5" id="KW-0997">Cell inner membrane</keyword>
<evidence type="ECO:0000256" key="7">
    <source>
        <dbReference type="ARBA" id="ARBA00022989"/>
    </source>
</evidence>
<evidence type="ECO:0000259" key="10">
    <source>
        <dbReference type="PROSITE" id="PS51012"/>
    </source>
</evidence>
<comment type="caution">
    <text evidence="11">The sequence shown here is derived from an EMBL/GenBank/DDBJ whole genome shotgun (WGS) entry which is preliminary data.</text>
</comment>
<feature type="transmembrane region" description="Helical" evidence="9">
    <location>
        <begin position="127"/>
        <end position="150"/>
    </location>
</feature>
<reference evidence="11 12" key="1">
    <citation type="submission" date="2021-05" db="EMBL/GenBank/DDBJ databases">
        <title>A Polyphasic approach of four new species of the genus Ohtaekwangia: Ohtaekwangia histidinii sp. nov., Ohtaekwangia cretensis sp. nov., Ohtaekwangia indiensis sp. nov., Ohtaekwangia reichenbachii sp. nov. from diverse environment.</title>
        <authorList>
            <person name="Octaviana S."/>
        </authorList>
    </citation>
    <scope>NUCLEOTIDE SEQUENCE [LARGE SCALE GENOMIC DNA]</scope>
    <source>
        <strain evidence="11 12">PWU5</strain>
    </source>
</reference>
<keyword evidence="8 9" id="KW-0472">Membrane</keyword>
<evidence type="ECO:0000256" key="2">
    <source>
        <dbReference type="ARBA" id="ARBA00007783"/>
    </source>
</evidence>
<feature type="transmembrane region" description="Helical" evidence="9">
    <location>
        <begin position="246"/>
        <end position="266"/>
    </location>
</feature>
<keyword evidence="12" id="KW-1185">Reference proteome</keyword>
<dbReference type="GO" id="GO:0140359">
    <property type="term" value="F:ABC-type transporter activity"/>
    <property type="evidence" value="ECO:0007669"/>
    <property type="project" value="InterPro"/>
</dbReference>